<evidence type="ECO:0000313" key="2">
    <source>
        <dbReference type="EMBL" id="GEL23474.1"/>
    </source>
</evidence>
<protein>
    <submittedName>
        <fullName evidence="2">Uncharacterized protein</fullName>
    </submittedName>
</protein>
<dbReference type="Proteomes" id="UP000321685">
    <property type="component" value="Unassembled WGS sequence"/>
</dbReference>
<keyword evidence="1" id="KW-1133">Transmembrane helix</keyword>
<dbReference type="EMBL" id="BJVJ01000019">
    <property type="protein sequence ID" value="GEL23474.1"/>
    <property type="molecule type" value="Genomic_DNA"/>
</dbReference>
<gene>
    <name evidence="2" type="ORF">PSU4_24280</name>
</gene>
<name>A0A511DI93_9PSEU</name>
<evidence type="ECO:0000256" key="1">
    <source>
        <dbReference type="SAM" id="Phobius"/>
    </source>
</evidence>
<feature type="transmembrane region" description="Helical" evidence="1">
    <location>
        <begin position="24"/>
        <end position="50"/>
    </location>
</feature>
<accession>A0A511DI93</accession>
<reference evidence="2 3" key="1">
    <citation type="submission" date="2019-07" db="EMBL/GenBank/DDBJ databases">
        <title>Whole genome shotgun sequence of Pseudonocardia sulfidoxydans NBRC 16205.</title>
        <authorList>
            <person name="Hosoyama A."/>
            <person name="Uohara A."/>
            <person name="Ohji S."/>
            <person name="Ichikawa N."/>
        </authorList>
    </citation>
    <scope>NUCLEOTIDE SEQUENCE [LARGE SCALE GENOMIC DNA]</scope>
    <source>
        <strain evidence="2 3">NBRC 16205</strain>
    </source>
</reference>
<keyword evidence="3" id="KW-1185">Reference proteome</keyword>
<evidence type="ECO:0000313" key="3">
    <source>
        <dbReference type="Proteomes" id="UP000321685"/>
    </source>
</evidence>
<feature type="transmembrane region" description="Helical" evidence="1">
    <location>
        <begin position="110"/>
        <end position="129"/>
    </location>
</feature>
<organism evidence="2 3">
    <name type="scientific">Pseudonocardia sulfidoxydans NBRC 16205</name>
    <dbReference type="NCBI Taxonomy" id="1223511"/>
    <lineage>
        <taxon>Bacteria</taxon>
        <taxon>Bacillati</taxon>
        <taxon>Actinomycetota</taxon>
        <taxon>Actinomycetes</taxon>
        <taxon>Pseudonocardiales</taxon>
        <taxon>Pseudonocardiaceae</taxon>
        <taxon>Pseudonocardia</taxon>
    </lineage>
</organism>
<feature type="transmembrane region" description="Helical" evidence="1">
    <location>
        <begin position="71"/>
        <end position="90"/>
    </location>
</feature>
<comment type="caution">
    <text evidence="2">The sequence shown here is derived from an EMBL/GenBank/DDBJ whole genome shotgun (WGS) entry which is preliminary data.</text>
</comment>
<dbReference type="AlphaFoldDB" id="A0A511DI93"/>
<sequence length="139" mass="14781">MVGVLACVALAGYAATIIVRDPTLHPSIVGMLIWFAGALLLHDLVLFPLYTAADRVIGLLPATRVPLVNHVRVPLLGAALTLLVYLPGIVRQGEPVVLGASGLDQGPYLVRWLWLVLAMTGVSALVWVVRVTRRSAADG</sequence>
<proteinExistence type="predicted"/>
<keyword evidence="1" id="KW-0472">Membrane</keyword>
<keyword evidence="1" id="KW-0812">Transmembrane</keyword>